<dbReference type="Gene3D" id="1.20.910.10">
    <property type="entry name" value="Heme oxygenase-like"/>
    <property type="match status" value="1"/>
</dbReference>
<dbReference type="SUPFAM" id="SSF48613">
    <property type="entry name" value="Heme oxygenase-like"/>
    <property type="match status" value="1"/>
</dbReference>
<name>B2JHC4_PARP8</name>
<dbReference type="EMBL" id="CP001043">
    <property type="protein sequence ID" value="ACC70362.1"/>
    <property type="molecule type" value="Genomic_DNA"/>
</dbReference>
<keyword evidence="2" id="KW-1185">Reference proteome</keyword>
<gene>
    <name evidence="1" type="ordered locus">Bphy_1173</name>
</gene>
<dbReference type="KEGG" id="bph:Bphy_1173"/>
<protein>
    <recommendedName>
        <fullName evidence="3">Iron-containing redox enzyme family protein</fullName>
    </recommendedName>
</protein>
<dbReference type="AlphaFoldDB" id="B2JHC4"/>
<dbReference type="eggNOG" id="COG5424">
    <property type="taxonomic scope" value="Bacteria"/>
</dbReference>
<evidence type="ECO:0000313" key="2">
    <source>
        <dbReference type="Proteomes" id="UP000001192"/>
    </source>
</evidence>
<sequence length="332" mass="37100">MMQVTTAADLFAAPRFRSGVQLTEEDDGLTVDYREQSCSVIAGKRGALGAFVESLRRGDTSIPELKRRHTELAPEIDGLIEEFDRLGLLTESAFPEPQGCLSGEEFYHRLRTFASETIAAKSKSRLYQGLCDRTLPKSALIGYALEYFYIVREAPGLIAPALTHAAPVKVQKLLQGFLASELNHDDMLRQSLRAVSIRTDNLDGLVPLPATFALCASLGVYARQHPLSFKSLLFLFEQPSVSFHIELANYCREKGIPEGFWRPIARHASINDEFDHEDISLSLLSEIEAVSPEEQMTVKKHVMLAIETMVLQENQILDFYGKQPVVTPRIFA</sequence>
<accession>B2JHC4</accession>
<dbReference type="STRING" id="391038.Bphy_1173"/>
<evidence type="ECO:0000313" key="1">
    <source>
        <dbReference type="EMBL" id="ACC70362.1"/>
    </source>
</evidence>
<dbReference type="RefSeq" id="WP_012400576.1">
    <property type="nucleotide sequence ID" value="NC_010622.1"/>
</dbReference>
<dbReference type="Proteomes" id="UP000001192">
    <property type="component" value="Chromosome 1"/>
</dbReference>
<dbReference type="InterPro" id="IPR016084">
    <property type="entry name" value="Haem_Oase-like_multi-hlx"/>
</dbReference>
<evidence type="ECO:0008006" key="3">
    <source>
        <dbReference type="Google" id="ProtNLM"/>
    </source>
</evidence>
<organism evidence="1 2">
    <name type="scientific">Paraburkholderia phymatum (strain DSM 17167 / CIP 108236 / LMG 21445 / STM815)</name>
    <name type="common">Burkholderia phymatum</name>
    <dbReference type="NCBI Taxonomy" id="391038"/>
    <lineage>
        <taxon>Bacteria</taxon>
        <taxon>Pseudomonadati</taxon>
        <taxon>Pseudomonadota</taxon>
        <taxon>Betaproteobacteria</taxon>
        <taxon>Burkholderiales</taxon>
        <taxon>Burkholderiaceae</taxon>
        <taxon>Paraburkholderia</taxon>
    </lineage>
</organism>
<reference evidence="2" key="1">
    <citation type="journal article" date="2014" name="Stand. Genomic Sci.">
        <title>Complete genome sequence of Burkholderia phymatum STM815(T), a broad host range and efficient nitrogen-fixing symbiont of Mimosa species.</title>
        <authorList>
            <person name="Moulin L."/>
            <person name="Klonowska A."/>
            <person name="Caroline B."/>
            <person name="Booth K."/>
            <person name="Vriezen J.A."/>
            <person name="Melkonian R."/>
            <person name="James E.K."/>
            <person name="Young J.P."/>
            <person name="Bena G."/>
            <person name="Hauser L."/>
            <person name="Land M."/>
            <person name="Kyrpides N."/>
            <person name="Bruce D."/>
            <person name="Chain P."/>
            <person name="Copeland A."/>
            <person name="Pitluck S."/>
            <person name="Woyke T."/>
            <person name="Lizotte-Waniewski M."/>
            <person name="Bristow J."/>
            <person name="Riley M."/>
        </authorList>
    </citation>
    <scope>NUCLEOTIDE SEQUENCE [LARGE SCALE GENOMIC DNA]</scope>
    <source>
        <strain evidence="2">DSM 17167 / CIP 108236 / LMG 21445 / STM815</strain>
    </source>
</reference>
<dbReference type="HOGENOM" id="CLU_835950_0_0_4"/>
<proteinExistence type="predicted"/>